<dbReference type="EMBL" id="JACXJA010000001">
    <property type="protein sequence ID" value="MBD2860622.1"/>
    <property type="molecule type" value="Genomic_DNA"/>
</dbReference>
<evidence type="ECO:0000256" key="1">
    <source>
        <dbReference type="SAM" id="Phobius"/>
    </source>
</evidence>
<name>A0A927C632_9BACL</name>
<accession>A0A927C632</accession>
<gene>
    <name evidence="2" type="ORF">IDH45_01295</name>
</gene>
<dbReference type="RefSeq" id="WP_190923891.1">
    <property type="nucleotide sequence ID" value="NZ_JACXJA010000001.1"/>
</dbReference>
<feature type="transmembrane region" description="Helical" evidence="1">
    <location>
        <begin position="89"/>
        <end position="110"/>
    </location>
</feature>
<comment type="caution">
    <text evidence="2">The sequence shown here is derived from an EMBL/GenBank/DDBJ whole genome shotgun (WGS) entry which is preliminary data.</text>
</comment>
<evidence type="ECO:0000313" key="3">
    <source>
        <dbReference type="Proteomes" id="UP000639396"/>
    </source>
</evidence>
<keyword evidence="1" id="KW-0472">Membrane</keyword>
<feature type="transmembrane region" description="Helical" evidence="1">
    <location>
        <begin position="122"/>
        <end position="139"/>
    </location>
</feature>
<keyword evidence="3" id="KW-1185">Reference proteome</keyword>
<feature type="transmembrane region" description="Helical" evidence="1">
    <location>
        <begin position="12"/>
        <end position="31"/>
    </location>
</feature>
<dbReference type="Pfam" id="PF13346">
    <property type="entry name" value="ABC2_membrane_5"/>
    <property type="match status" value="1"/>
</dbReference>
<feature type="transmembrane region" description="Helical" evidence="1">
    <location>
        <begin position="190"/>
        <end position="211"/>
    </location>
</feature>
<dbReference type="Proteomes" id="UP000639396">
    <property type="component" value="Unassembled WGS sequence"/>
</dbReference>
<proteinExistence type="predicted"/>
<evidence type="ECO:0000313" key="2">
    <source>
        <dbReference type="EMBL" id="MBD2860622.1"/>
    </source>
</evidence>
<dbReference type="InterPro" id="IPR025699">
    <property type="entry name" value="ABC2_memb-like"/>
</dbReference>
<keyword evidence="1" id="KW-0812">Transmembrane</keyword>
<keyword evidence="1" id="KW-1133">Transmembrane helix</keyword>
<protein>
    <submittedName>
        <fullName evidence="2">ABC-2 transporter permease</fullName>
    </submittedName>
</protein>
<feature type="transmembrane region" description="Helical" evidence="1">
    <location>
        <begin position="151"/>
        <end position="170"/>
    </location>
</feature>
<organism evidence="2 3">
    <name type="scientific">Paenibacillus oceani</name>
    <dbReference type="NCBI Taxonomy" id="2772510"/>
    <lineage>
        <taxon>Bacteria</taxon>
        <taxon>Bacillati</taxon>
        <taxon>Bacillota</taxon>
        <taxon>Bacilli</taxon>
        <taxon>Bacillales</taxon>
        <taxon>Paenibacillaceae</taxon>
        <taxon>Paenibacillus</taxon>
    </lineage>
</organism>
<reference evidence="2" key="1">
    <citation type="submission" date="2020-09" db="EMBL/GenBank/DDBJ databases">
        <title>A novel bacterium of genus Paenibacillus, isolated from South China Sea.</title>
        <authorList>
            <person name="Huang H."/>
            <person name="Mo K."/>
            <person name="Hu Y."/>
        </authorList>
    </citation>
    <scope>NUCLEOTIDE SEQUENCE</scope>
    <source>
        <strain evidence="2">IB182363</strain>
    </source>
</reference>
<sequence length="216" mass="23905">MLLHLVKKDSLLVKKYLILMFIAAIALPVFIQIKTASLGGGGFLAFFISTLFIQFIIFNSVSLLEYKFKGSAMLCATPYGRNALVQSKYLFLLLLFAGCCVLYTLTALLIPGQLDLLSLSDFGNTFLILSVVFSIMIPVQYRFGFEKSKYIFFFSIFITPFLAPVVMQYAQARNFSFPAAFPGPQIVQDLAPIGLALAVGVASMLVSMRIFGKQNL</sequence>
<feature type="transmembrane region" description="Helical" evidence="1">
    <location>
        <begin position="43"/>
        <end position="64"/>
    </location>
</feature>
<dbReference type="AlphaFoldDB" id="A0A927C632"/>